<dbReference type="PANTHER" id="PTHR39639">
    <property type="entry name" value="CHROMOSOME 16, WHOLE GENOME SHOTGUN SEQUENCE"/>
    <property type="match status" value="1"/>
</dbReference>
<sequence length="677" mass="79826">MNLYDETYAQAQFEKIFRNHLKVESYSMSIDTMFHIRSRKKTIYDPYYQRNYVWDSRKATYFIESIILGTEIPPLIFFGAENEKEVIDGRQRYETILRFQKDEFKLVESGLSQFKSLKGKSFSTLPENVMNIFLDATLRIIEFRVVNEPILDPLLQDKVKKEIFGRYNTGITPLKKFEIDNAIFDSDDLTNYLKGSLREDEALLAKISKLFFNFRGSRDENKILSEVLSFVRDIITKYKIPLCYYSEATKRDLSRHFYEQLADSSPDPEIIFQDFKDKIDITDQLRDVLESSNIEDNKLMYECFTWGLYILSNEGRFSTEVIDKFKDFFVEKCISEPDTYTMVDHGFRNQVLHRYRATLEILEKSTEANLGIYDQRNNELKQGIKKEDMIDDKLDELESLRINKPDPTRTPIESILGVLKRRKFLLRPSYQRQESINITKASGIIESVLLGINLPAIFVFKRDDAINEVIDGQQRLLTFLGFIGEGFIDENNEFQEPKLKNFKLKNMRVLKEFEGLSFSELPSNMQDKVWDFEMFVVTIDAKINPSFDPIDLFIRLNDKPYPIREHSFEMWNSWIHPEVTSSIKGFAKEIKEWFYVKKPTGKNYRDRMENEELITALAYLDYKDESAEHLKALNVYQKETRINARLKNKKDISSLLNKLILPSLSDYLSRLKFNHYS</sequence>
<protein>
    <submittedName>
        <fullName evidence="2">DUF262 domain-containing protein</fullName>
    </submittedName>
</protein>
<dbReference type="PANTHER" id="PTHR39639:SF1">
    <property type="entry name" value="DUF262 DOMAIN-CONTAINING PROTEIN"/>
    <property type="match status" value="1"/>
</dbReference>
<name>A0AA41X2E4_9ALTE</name>
<evidence type="ECO:0000313" key="2">
    <source>
        <dbReference type="EMBL" id="MCP3428248.1"/>
    </source>
</evidence>
<organism evidence="2 3">
    <name type="scientific">Opacimonas viscosa</name>
    <dbReference type="NCBI Taxonomy" id="2961944"/>
    <lineage>
        <taxon>Bacteria</taxon>
        <taxon>Pseudomonadati</taxon>
        <taxon>Pseudomonadota</taxon>
        <taxon>Gammaproteobacteria</taxon>
        <taxon>Alteromonadales</taxon>
        <taxon>Alteromonadaceae</taxon>
        <taxon>Opacimonas</taxon>
    </lineage>
</organism>
<dbReference type="AlphaFoldDB" id="A0AA41X2E4"/>
<gene>
    <name evidence="2" type="ORF">NLF92_04740</name>
</gene>
<feature type="domain" description="GmrSD restriction endonucleases N-terminal" evidence="1">
    <location>
        <begin position="421"/>
        <end position="559"/>
    </location>
</feature>
<keyword evidence="3" id="KW-1185">Reference proteome</keyword>
<dbReference type="EMBL" id="JANATA010000005">
    <property type="protein sequence ID" value="MCP3428248.1"/>
    <property type="molecule type" value="Genomic_DNA"/>
</dbReference>
<accession>A0AA41X2E4</accession>
<evidence type="ECO:0000313" key="3">
    <source>
        <dbReference type="Proteomes" id="UP001165413"/>
    </source>
</evidence>
<dbReference type="RefSeq" id="WP_254099378.1">
    <property type="nucleotide sequence ID" value="NZ_JANATA010000005.1"/>
</dbReference>
<dbReference type="InterPro" id="IPR004919">
    <property type="entry name" value="GmrSD_N"/>
</dbReference>
<reference evidence="2" key="1">
    <citation type="submission" date="2022-07" db="EMBL/GenBank/DDBJ databases">
        <title>Characterization of the Novel Bacterium Alteromonas immobilis LMIT006 and Alteromonas gregis LMIT007.</title>
        <authorList>
            <person name="Lin X."/>
        </authorList>
    </citation>
    <scope>NUCLEOTIDE SEQUENCE</scope>
    <source>
        <strain evidence="2">LMIT007</strain>
    </source>
</reference>
<proteinExistence type="predicted"/>
<dbReference type="Pfam" id="PF03235">
    <property type="entry name" value="GmrSD_N"/>
    <property type="match status" value="2"/>
</dbReference>
<feature type="domain" description="GmrSD restriction endonucleases N-terminal" evidence="1">
    <location>
        <begin position="39"/>
        <end position="183"/>
    </location>
</feature>
<evidence type="ECO:0000259" key="1">
    <source>
        <dbReference type="Pfam" id="PF03235"/>
    </source>
</evidence>
<dbReference type="Proteomes" id="UP001165413">
    <property type="component" value="Unassembled WGS sequence"/>
</dbReference>
<comment type="caution">
    <text evidence="2">The sequence shown here is derived from an EMBL/GenBank/DDBJ whole genome shotgun (WGS) entry which is preliminary data.</text>
</comment>